<keyword evidence="4" id="KW-0808">Transferase</keyword>
<reference evidence="7" key="1">
    <citation type="submission" date="2020-05" db="EMBL/GenBank/DDBJ databases">
        <authorList>
            <person name="Chiriac C."/>
            <person name="Salcher M."/>
            <person name="Ghai R."/>
            <person name="Kavagutti S V."/>
        </authorList>
    </citation>
    <scope>NUCLEOTIDE SEQUENCE</scope>
</reference>
<evidence type="ECO:0000256" key="4">
    <source>
        <dbReference type="ARBA" id="ARBA00022679"/>
    </source>
</evidence>
<dbReference type="InterPro" id="IPR007554">
    <property type="entry name" value="Glycerophosphate_synth"/>
</dbReference>
<dbReference type="EMBL" id="CAFBNO010000001">
    <property type="protein sequence ID" value="CAB4945396.1"/>
    <property type="molecule type" value="Genomic_DNA"/>
</dbReference>
<name>A0A6J7JPQ2_9ZZZZ</name>
<sequence length="342" mass="38114">MFQAFEGRTVGDSPYAIMNEVRSRKLGLELYFVVRHPSDVVPSGVKTVIYGSPEWCRLLATAEFLVTNNNLPEFFQKRIGQTYVQTWHGTPLKRLGRDIETSAASNHYVKSVAREAAGWDYLVSPSRYFTDILPMALGFEGRVIETGYPRNDALVADSAAREATRKKLGVSADEKLVLYAPTWRDTKQSLTGAWAGVNFFDAELPKGYRLMFRGHNNTKGSHKSALAGNAIDVTNYPDVNELFLAADVLVTDYSSVMFDFSVTGKPMAFLVPDLAEYEANRGFYFDFRAEAPGPLFASATELVGAIGLLGDYSAKYVAWQRKFNPHEDGKSASRVVDLVWRL</sequence>
<dbReference type="Gene3D" id="3.40.50.12580">
    <property type="match status" value="1"/>
</dbReference>
<evidence type="ECO:0000256" key="3">
    <source>
        <dbReference type="ARBA" id="ARBA00022475"/>
    </source>
</evidence>
<keyword evidence="5" id="KW-0777">Teichoic acid biosynthesis</keyword>
<evidence type="ECO:0000256" key="1">
    <source>
        <dbReference type="ARBA" id="ARBA00004202"/>
    </source>
</evidence>
<evidence type="ECO:0000313" key="7">
    <source>
        <dbReference type="EMBL" id="CAB4945396.1"/>
    </source>
</evidence>
<dbReference type="AlphaFoldDB" id="A0A6J7JPQ2"/>
<dbReference type="InterPro" id="IPR043148">
    <property type="entry name" value="TagF_C"/>
</dbReference>
<accession>A0A6J7JPQ2</accession>
<dbReference type="GO" id="GO:0047355">
    <property type="term" value="F:CDP-glycerol glycerophosphotransferase activity"/>
    <property type="evidence" value="ECO:0007669"/>
    <property type="project" value="InterPro"/>
</dbReference>
<evidence type="ECO:0000256" key="5">
    <source>
        <dbReference type="ARBA" id="ARBA00022944"/>
    </source>
</evidence>
<evidence type="ECO:0000256" key="6">
    <source>
        <dbReference type="ARBA" id="ARBA00023136"/>
    </source>
</evidence>
<dbReference type="PANTHER" id="PTHR37316">
    <property type="entry name" value="TEICHOIC ACID GLYCEROL-PHOSPHATE PRIMASE"/>
    <property type="match status" value="1"/>
</dbReference>
<comment type="similarity">
    <text evidence="2">Belongs to the CDP-glycerol glycerophosphotransferase family.</text>
</comment>
<dbReference type="InterPro" id="IPR051612">
    <property type="entry name" value="Teichoic_Acid_Biosynth"/>
</dbReference>
<protein>
    <submittedName>
        <fullName evidence="7">Unannotated protein</fullName>
    </submittedName>
</protein>
<organism evidence="7">
    <name type="scientific">freshwater metagenome</name>
    <dbReference type="NCBI Taxonomy" id="449393"/>
    <lineage>
        <taxon>unclassified sequences</taxon>
        <taxon>metagenomes</taxon>
        <taxon>ecological metagenomes</taxon>
    </lineage>
</organism>
<evidence type="ECO:0000256" key="2">
    <source>
        <dbReference type="ARBA" id="ARBA00010488"/>
    </source>
</evidence>
<dbReference type="InterPro" id="IPR043149">
    <property type="entry name" value="TagF_N"/>
</dbReference>
<keyword evidence="6" id="KW-0472">Membrane</keyword>
<comment type="subcellular location">
    <subcellularLocation>
        <location evidence="1">Cell membrane</location>
        <topology evidence="1">Peripheral membrane protein</topology>
    </subcellularLocation>
</comment>
<dbReference type="Pfam" id="PF04464">
    <property type="entry name" value="Glyphos_transf"/>
    <property type="match status" value="1"/>
</dbReference>
<keyword evidence="3" id="KW-1003">Cell membrane</keyword>
<gene>
    <name evidence="7" type="ORF">UFOPK3837_00086</name>
</gene>
<proteinExistence type="inferred from homology"/>
<dbReference type="Gene3D" id="3.40.50.11820">
    <property type="match status" value="1"/>
</dbReference>
<dbReference type="GO" id="GO:0005886">
    <property type="term" value="C:plasma membrane"/>
    <property type="evidence" value="ECO:0007669"/>
    <property type="project" value="UniProtKB-SubCell"/>
</dbReference>
<dbReference type="SUPFAM" id="SSF53756">
    <property type="entry name" value="UDP-Glycosyltransferase/glycogen phosphorylase"/>
    <property type="match status" value="1"/>
</dbReference>
<dbReference type="PANTHER" id="PTHR37316:SF3">
    <property type="entry name" value="TEICHOIC ACID GLYCEROL-PHOSPHATE TRANSFERASE"/>
    <property type="match status" value="1"/>
</dbReference>
<dbReference type="GO" id="GO:0019350">
    <property type="term" value="P:teichoic acid biosynthetic process"/>
    <property type="evidence" value="ECO:0007669"/>
    <property type="project" value="UniProtKB-KW"/>
</dbReference>